<gene>
    <name evidence="7" type="ORF">M0L44_19445</name>
</gene>
<comment type="caution">
    <text evidence="7">The sequence shown here is derived from an EMBL/GenBank/DDBJ whole genome shotgun (WGS) entry which is preliminary data.</text>
</comment>
<evidence type="ECO:0000256" key="3">
    <source>
        <dbReference type="ARBA" id="ARBA00022692"/>
    </source>
</evidence>
<sequence length="495" mass="53238">MFAKSLVKSSAWNLIGQGAPILFALVTVPLLLKTIGEARYGFLTVVWVLIGYLGLFDFGVGKAMTRVVAERLGQGDRPGAGVVAKAALMMMLGIGLVSAAGFLVFAEFIVGRLALPPSLHQEGVNAMRILALGLPFVMLTSGYRGCLEACNQFGPLNIVRVGMGLFTYLAPLAAVLWSPRLESLVAAVVAMRVVANVVHRLLYQRYCSFELAAGVPQQWRVELRKLLGFGGWMTVSNIISPMMNSLDRLIIGTIVPVAAVGYYATAYDMISKVLMLPYSITGAAFPAMAGMADDGQVRRVYAGMFKFMAILVLPVLAGAALLADVGFHAWLGERFAQEAAPALKILAVGLLFNCVAQVPATLILTRGSPRWMALCHVAEAPCYLGLVMFLTTGWGIQGTAMAWAIRAAVDAMLLAYLAQRKLVRGALTLPLLLTIMALAVIMFAPAFATGPLMWRLLGFLAALAAAGVIVWRHLLTEAERPQLLAALRRRKEGWT</sequence>
<dbReference type="CDD" id="cd13128">
    <property type="entry name" value="MATE_Wzx_like"/>
    <property type="match status" value="1"/>
</dbReference>
<evidence type="ECO:0000256" key="2">
    <source>
        <dbReference type="ARBA" id="ARBA00022475"/>
    </source>
</evidence>
<feature type="transmembrane region" description="Helical" evidence="6">
    <location>
        <begin position="425"/>
        <end position="446"/>
    </location>
</feature>
<keyword evidence="2" id="KW-1003">Cell membrane</keyword>
<dbReference type="EMBL" id="JAMXMC010000013">
    <property type="protein sequence ID" value="MCO5978879.1"/>
    <property type="molecule type" value="Genomic_DNA"/>
</dbReference>
<dbReference type="Proteomes" id="UP001204851">
    <property type="component" value="Unassembled WGS sequence"/>
</dbReference>
<evidence type="ECO:0000256" key="5">
    <source>
        <dbReference type="ARBA" id="ARBA00023136"/>
    </source>
</evidence>
<evidence type="ECO:0000313" key="7">
    <source>
        <dbReference type="EMBL" id="MCO5978879.1"/>
    </source>
</evidence>
<evidence type="ECO:0000256" key="6">
    <source>
        <dbReference type="SAM" id="Phobius"/>
    </source>
</evidence>
<evidence type="ECO:0000313" key="8">
    <source>
        <dbReference type="Proteomes" id="UP001204851"/>
    </source>
</evidence>
<dbReference type="PANTHER" id="PTHR30250">
    <property type="entry name" value="PST FAMILY PREDICTED COLANIC ACID TRANSPORTER"/>
    <property type="match status" value="1"/>
</dbReference>
<feature type="transmembrane region" description="Helical" evidence="6">
    <location>
        <begin position="12"/>
        <end position="32"/>
    </location>
</feature>
<feature type="transmembrane region" description="Helical" evidence="6">
    <location>
        <begin position="304"/>
        <end position="323"/>
    </location>
</feature>
<dbReference type="PANTHER" id="PTHR30250:SF26">
    <property type="entry name" value="PSMA PROTEIN"/>
    <property type="match status" value="1"/>
</dbReference>
<name>A0ABT1BRN1_9BURK</name>
<feature type="transmembrane region" description="Helical" evidence="6">
    <location>
        <begin position="82"/>
        <end position="106"/>
    </location>
</feature>
<keyword evidence="3 6" id="KW-0812">Transmembrane</keyword>
<dbReference type="RefSeq" id="WP_252771837.1">
    <property type="nucleotide sequence ID" value="NZ_JAMXMC010000013.1"/>
</dbReference>
<keyword evidence="8" id="KW-1185">Reference proteome</keyword>
<feature type="transmembrane region" description="Helical" evidence="6">
    <location>
        <begin position="126"/>
        <end position="146"/>
    </location>
</feature>
<comment type="subcellular location">
    <subcellularLocation>
        <location evidence="1">Cell membrane</location>
        <topology evidence="1">Multi-pass membrane protein</topology>
    </subcellularLocation>
</comment>
<evidence type="ECO:0000256" key="1">
    <source>
        <dbReference type="ARBA" id="ARBA00004651"/>
    </source>
</evidence>
<keyword evidence="4 6" id="KW-1133">Transmembrane helix</keyword>
<keyword evidence="5 6" id="KW-0472">Membrane</keyword>
<feature type="transmembrane region" description="Helical" evidence="6">
    <location>
        <begin position="249"/>
        <end position="267"/>
    </location>
</feature>
<proteinExistence type="predicted"/>
<feature type="transmembrane region" description="Helical" evidence="6">
    <location>
        <begin position="371"/>
        <end position="394"/>
    </location>
</feature>
<feature type="transmembrane region" description="Helical" evidence="6">
    <location>
        <begin position="38"/>
        <end position="61"/>
    </location>
</feature>
<organism evidence="7 8">
    <name type="scientific">Ideonella oryzae</name>
    <dbReference type="NCBI Taxonomy" id="2937441"/>
    <lineage>
        <taxon>Bacteria</taxon>
        <taxon>Pseudomonadati</taxon>
        <taxon>Pseudomonadota</taxon>
        <taxon>Betaproteobacteria</taxon>
        <taxon>Burkholderiales</taxon>
        <taxon>Sphaerotilaceae</taxon>
        <taxon>Ideonella</taxon>
    </lineage>
</organism>
<feature type="transmembrane region" description="Helical" evidence="6">
    <location>
        <begin position="343"/>
        <end position="364"/>
    </location>
</feature>
<feature type="transmembrane region" description="Helical" evidence="6">
    <location>
        <begin position="452"/>
        <end position="471"/>
    </location>
</feature>
<feature type="transmembrane region" description="Helical" evidence="6">
    <location>
        <begin position="158"/>
        <end position="177"/>
    </location>
</feature>
<evidence type="ECO:0000256" key="4">
    <source>
        <dbReference type="ARBA" id="ARBA00022989"/>
    </source>
</evidence>
<dbReference type="Pfam" id="PF13440">
    <property type="entry name" value="Polysacc_synt_3"/>
    <property type="match status" value="1"/>
</dbReference>
<reference evidence="7 8" key="1">
    <citation type="submission" date="2022-06" db="EMBL/GenBank/DDBJ databases">
        <title>Ideonella sp. NS12-5 Genome sequencing and assembly.</title>
        <authorList>
            <person name="Jung Y."/>
        </authorList>
    </citation>
    <scope>NUCLEOTIDE SEQUENCE [LARGE SCALE GENOMIC DNA]</scope>
    <source>
        <strain evidence="7 8">NS12-5</strain>
    </source>
</reference>
<accession>A0ABT1BRN1</accession>
<protein>
    <submittedName>
        <fullName evidence="7">Flippase</fullName>
    </submittedName>
</protein>
<feature type="transmembrane region" description="Helical" evidence="6">
    <location>
        <begin position="273"/>
        <end position="292"/>
    </location>
</feature>
<dbReference type="InterPro" id="IPR050833">
    <property type="entry name" value="Poly_Biosynth_Transport"/>
</dbReference>